<organism evidence="3 4">
    <name type="scientific">Acorus gramineus</name>
    <name type="common">Dwarf sweet flag</name>
    <dbReference type="NCBI Taxonomy" id="55184"/>
    <lineage>
        <taxon>Eukaryota</taxon>
        <taxon>Viridiplantae</taxon>
        <taxon>Streptophyta</taxon>
        <taxon>Embryophyta</taxon>
        <taxon>Tracheophyta</taxon>
        <taxon>Spermatophyta</taxon>
        <taxon>Magnoliopsida</taxon>
        <taxon>Liliopsida</taxon>
        <taxon>Acoraceae</taxon>
        <taxon>Acorus</taxon>
    </lineage>
</organism>
<keyword evidence="4" id="KW-1185">Reference proteome</keyword>
<dbReference type="FunFam" id="3.90.70.80:FF:000009">
    <property type="entry name" value="OTU domain-containing protein 3"/>
    <property type="match status" value="1"/>
</dbReference>
<evidence type="ECO:0000313" key="3">
    <source>
        <dbReference type="EMBL" id="KAK1269771.1"/>
    </source>
</evidence>
<dbReference type="PANTHER" id="PTHR12419">
    <property type="entry name" value="OTU DOMAIN CONTAINING PROTEIN"/>
    <property type="match status" value="1"/>
</dbReference>
<protein>
    <recommendedName>
        <fullName evidence="2">OTU domain-containing protein</fullName>
    </recommendedName>
</protein>
<comment type="caution">
    <text evidence="3">The sequence shown here is derived from an EMBL/GenBank/DDBJ whole genome shotgun (WGS) entry which is preliminary data.</text>
</comment>
<dbReference type="CDD" id="cd22771">
    <property type="entry name" value="OTU_plant_OTU7-like"/>
    <property type="match status" value="1"/>
</dbReference>
<feature type="domain" description="OTU" evidence="2">
    <location>
        <begin position="38"/>
        <end position="156"/>
    </location>
</feature>
<dbReference type="InterPro" id="IPR050704">
    <property type="entry name" value="Peptidase_C85-like"/>
</dbReference>
<dbReference type="InterPro" id="IPR003323">
    <property type="entry name" value="OTU_dom"/>
</dbReference>
<comment type="similarity">
    <text evidence="1">Belongs to the peptidase C85 family.</text>
</comment>
<evidence type="ECO:0000313" key="4">
    <source>
        <dbReference type="Proteomes" id="UP001179952"/>
    </source>
</evidence>
<gene>
    <name evidence="3" type="ORF">QJS04_geneDACA006383</name>
</gene>
<proteinExistence type="inferred from homology"/>
<accession>A0AAV9AZX3</accession>
<dbReference type="InterPro" id="IPR038765">
    <property type="entry name" value="Papain-like_cys_pep_sf"/>
</dbReference>
<dbReference type="EMBL" id="JAUJYN010000006">
    <property type="protein sequence ID" value="KAK1269771.1"/>
    <property type="molecule type" value="Genomic_DNA"/>
</dbReference>
<name>A0AAV9AZX3_ACOGR</name>
<dbReference type="GO" id="GO:0004843">
    <property type="term" value="F:cysteine-type deubiquitinase activity"/>
    <property type="evidence" value="ECO:0007669"/>
    <property type="project" value="TreeGrafter"/>
</dbReference>
<sequence length="321" mass="36003">MVKTKHKKSKPSKISSVKKQYKAADVAGFRSQLDALGLKIIKVTADGNCFFRALAYQLEGNEEEHLKYRHMVVQYILNHQEEFEPFIEDEVPFDEYCQSMEKDGTWAGHMELQAASLVTPQINSPRWYIKNFQSHESNMIHLSYHDGEHYNIVRSKDDSSEGPAKPIIIKVDDDLSKASNQGKASPTIHRGIPNNNVDDTQLIKLVMAGTGCQNVNKVKQILRDLDGDTDASIEFLIAENELTTDNLDENDEPSEETGIPHDYIENGKLEQPSEASQGMTEIISHSVCSESSDDHVSHHNIEITKFKDALAKHGLAKVSNA</sequence>
<reference evidence="3" key="1">
    <citation type="journal article" date="2023" name="Nat. Commun.">
        <title>Diploid and tetraploid genomes of Acorus and the evolution of monocots.</title>
        <authorList>
            <person name="Ma L."/>
            <person name="Liu K.W."/>
            <person name="Li Z."/>
            <person name="Hsiao Y.Y."/>
            <person name="Qi Y."/>
            <person name="Fu T."/>
            <person name="Tang G.D."/>
            <person name="Zhang D."/>
            <person name="Sun W.H."/>
            <person name="Liu D.K."/>
            <person name="Li Y."/>
            <person name="Chen G.Z."/>
            <person name="Liu X.D."/>
            <person name="Liao X.Y."/>
            <person name="Jiang Y.T."/>
            <person name="Yu X."/>
            <person name="Hao Y."/>
            <person name="Huang J."/>
            <person name="Zhao X.W."/>
            <person name="Ke S."/>
            <person name="Chen Y.Y."/>
            <person name="Wu W.L."/>
            <person name="Hsu J.L."/>
            <person name="Lin Y.F."/>
            <person name="Huang M.D."/>
            <person name="Li C.Y."/>
            <person name="Huang L."/>
            <person name="Wang Z.W."/>
            <person name="Zhao X."/>
            <person name="Zhong W.Y."/>
            <person name="Peng D.H."/>
            <person name="Ahmad S."/>
            <person name="Lan S."/>
            <person name="Zhang J.S."/>
            <person name="Tsai W.C."/>
            <person name="Van de Peer Y."/>
            <person name="Liu Z.J."/>
        </authorList>
    </citation>
    <scope>NUCLEOTIDE SEQUENCE</scope>
    <source>
        <strain evidence="3">SCP</strain>
    </source>
</reference>
<dbReference type="GO" id="GO:0016579">
    <property type="term" value="P:protein deubiquitination"/>
    <property type="evidence" value="ECO:0007669"/>
    <property type="project" value="TreeGrafter"/>
</dbReference>
<dbReference type="SUPFAM" id="SSF54001">
    <property type="entry name" value="Cysteine proteinases"/>
    <property type="match status" value="1"/>
</dbReference>
<evidence type="ECO:0000256" key="1">
    <source>
        <dbReference type="ARBA" id="ARBA00010407"/>
    </source>
</evidence>
<dbReference type="PROSITE" id="PS50802">
    <property type="entry name" value="OTU"/>
    <property type="match status" value="1"/>
</dbReference>
<evidence type="ECO:0000259" key="2">
    <source>
        <dbReference type="PROSITE" id="PS50802"/>
    </source>
</evidence>
<reference evidence="3" key="2">
    <citation type="submission" date="2023-06" db="EMBL/GenBank/DDBJ databases">
        <authorList>
            <person name="Ma L."/>
            <person name="Liu K.-W."/>
            <person name="Li Z."/>
            <person name="Hsiao Y.-Y."/>
            <person name="Qi Y."/>
            <person name="Fu T."/>
            <person name="Tang G."/>
            <person name="Zhang D."/>
            <person name="Sun W.-H."/>
            <person name="Liu D.-K."/>
            <person name="Li Y."/>
            <person name="Chen G.-Z."/>
            <person name="Liu X.-D."/>
            <person name="Liao X.-Y."/>
            <person name="Jiang Y.-T."/>
            <person name="Yu X."/>
            <person name="Hao Y."/>
            <person name="Huang J."/>
            <person name="Zhao X.-W."/>
            <person name="Ke S."/>
            <person name="Chen Y.-Y."/>
            <person name="Wu W.-L."/>
            <person name="Hsu J.-L."/>
            <person name="Lin Y.-F."/>
            <person name="Huang M.-D."/>
            <person name="Li C.-Y."/>
            <person name="Huang L."/>
            <person name="Wang Z.-W."/>
            <person name="Zhao X."/>
            <person name="Zhong W.-Y."/>
            <person name="Peng D.-H."/>
            <person name="Ahmad S."/>
            <person name="Lan S."/>
            <person name="Zhang J.-S."/>
            <person name="Tsai W.-C."/>
            <person name="Van De Peer Y."/>
            <person name="Liu Z.-J."/>
        </authorList>
    </citation>
    <scope>NUCLEOTIDE SEQUENCE</scope>
    <source>
        <strain evidence="3">SCP</strain>
        <tissue evidence="3">Leaves</tissue>
    </source>
</reference>
<dbReference type="PANTHER" id="PTHR12419:SF7">
    <property type="entry name" value="OTU DOMAIN-CONTAINING PROTEIN 3"/>
    <property type="match status" value="1"/>
</dbReference>
<dbReference type="Proteomes" id="UP001179952">
    <property type="component" value="Unassembled WGS sequence"/>
</dbReference>
<dbReference type="AlphaFoldDB" id="A0AAV9AZX3"/>
<dbReference type="Pfam" id="PF02338">
    <property type="entry name" value="OTU"/>
    <property type="match status" value="1"/>
</dbReference>
<dbReference type="Gene3D" id="3.90.70.80">
    <property type="match status" value="1"/>
</dbReference>